<dbReference type="PROSITE" id="PS50977">
    <property type="entry name" value="HTH_TETR_2"/>
    <property type="match status" value="1"/>
</dbReference>
<keyword evidence="1" id="KW-0805">Transcription regulation</keyword>
<evidence type="ECO:0000256" key="2">
    <source>
        <dbReference type="ARBA" id="ARBA00023125"/>
    </source>
</evidence>
<comment type="caution">
    <text evidence="6">The sequence shown here is derived from an EMBL/GenBank/DDBJ whole genome shotgun (WGS) entry which is preliminary data.</text>
</comment>
<evidence type="ECO:0000259" key="5">
    <source>
        <dbReference type="PROSITE" id="PS50977"/>
    </source>
</evidence>
<organism evidence="6 7">
    <name type="scientific">Celeribacter persicus</name>
    <dbReference type="NCBI Taxonomy" id="1651082"/>
    <lineage>
        <taxon>Bacteria</taxon>
        <taxon>Pseudomonadati</taxon>
        <taxon>Pseudomonadota</taxon>
        <taxon>Alphaproteobacteria</taxon>
        <taxon>Rhodobacterales</taxon>
        <taxon>Roseobacteraceae</taxon>
        <taxon>Celeribacter</taxon>
    </lineage>
</organism>
<reference evidence="6 7" key="1">
    <citation type="submission" date="2018-04" db="EMBL/GenBank/DDBJ databases">
        <title>Genomic Encyclopedia of Archaeal and Bacterial Type Strains, Phase II (KMG-II): from individual species to whole genera.</title>
        <authorList>
            <person name="Goeker M."/>
        </authorList>
    </citation>
    <scope>NUCLEOTIDE SEQUENCE [LARGE SCALE GENOMIC DNA]</scope>
    <source>
        <strain evidence="6 7">DSM 100434</strain>
    </source>
</reference>
<evidence type="ECO:0000313" key="7">
    <source>
        <dbReference type="Proteomes" id="UP000244077"/>
    </source>
</evidence>
<name>A0A2T5HST8_9RHOB</name>
<evidence type="ECO:0000256" key="1">
    <source>
        <dbReference type="ARBA" id="ARBA00023015"/>
    </source>
</evidence>
<evidence type="ECO:0000256" key="3">
    <source>
        <dbReference type="ARBA" id="ARBA00023163"/>
    </source>
</evidence>
<accession>A0A2T5HST8</accession>
<dbReference type="Pfam" id="PF00440">
    <property type="entry name" value="TetR_N"/>
    <property type="match status" value="1"/>
</dbReference>
<dbReference type="SUPFAM" id="SSF46689">
    <property type="entry name" value="Homeodomain-like"/>
    <property type="match status" value="1"/>
</dbReference>
<dbReference type="Gene3D" id="1.10.357.10">
    <property type="entry name" value="Tetracycline Repressor, domain 2"/>
    <property type="match status" value="1"/>
</dbReference>
<dbReference type="AlphaFoldDB" id="A0A2T5HST8"/>
<feature type="DNA-binding region" description="H-T-H motif" evidence="4">
    <location>
        <begin position="33"/>
        <end position="52"/>
    </location>
</feature>
<dbReference type="InterPro" id="IPR050109">
    <property type="entry name" value="HTH-type_TetR-like_transc_reg"/>
</dbReference>
<dbReference type="GO" id="GO:0000976">
    <property type="term" value="F:transcription cis-regulatory region binding"/>
    <property type="evidence" value="ECO:0007669"/>
    <property type="project" value="TreeGrafter"/>
</dbReference>
<dbReference type="Proteomes" id="UP000244077">
    <property type="component" value="Unassembled WGS sequence"/>
</dbReference>
<keyword evidence="2 4" id="KW-0238">DNA-binding</keyword>
<dbReference type="InterPro" id="IPR036271">
    <property type="entry name" value="Tet_transcr_reg_TetR-rel_C_sf"/>
</dbReference>
<proteinExistence type="predicted"/>
<dbReference type="GO" id="GO:0003700">
    <property type="term" value="F:DNA-binding transcription factor activity"/>
    <property type="evidence" value="ECO:0007669"/>
    <property type="project" value="TreeGrafter"/>
</dbReference>
<dbReference type="PANTHER" id="PTHR30055">
    <property type="entry name" value="HTH-TYPE TRANSCRIPTIONAL REGULATOR RUTR"/>
    <property type="match status" value="1"/>
</dbReference>
<gene>
    <name evidence="6" type="ORF">C8N42_104284</name>
</gene>
<keyword evidence="7" id="KW-1185">Reference proteome</keyword>
<evidence type="ECO:0000313" key="6">
    <source>
        <dbReference type="EMBL" id="PTQ74639.1"/>
    </source>
</evidence>
<dbReference type="OrthoDB" id="7056813at2"/>
<dbReference type="InterPro" id="IPR001647">
    <property type="entry name" value="HTH_TetR"/>
</dbReference>
<dbReference type="SUPFAM" id="SSF48498">
    <property type="entry name" value="Tetracyclin repressor-like, C-terminal domain"/>
    <property type="match status" value="1"/>
</dbReference>
<sequence>MARPKKEDALDISRKAVEETIRLLGERDDFDVPLTAVAEAVGCTAPALYGHFRNKDALLRAVHDAGFRRLYEEKRARAKHFRADPLAYLRACSHAYAQFAFDNPTLYRLMFSPPPSLAVDQGPLSTDLGRSVLELVVKAIRACQKQGLLPGADPKRYAFTFWAAVHGAVSLALQNRAPDEKIRQDAALVVVDTLLEIIAATAPDRS</sequence>
<dbReference type="InterPro" id="IPR025996">
    <property type="entry name" value="MT1864/Rv1816-like_C"/>
</dbReference>
<dbReference type="RefSeq" id="WP_107815977.1">
    <property type="nucleotide sequence ID" value="NZ_QAOH01000004.1"/>
</dbReference>
<dbReference type="Pfam" id="PF13305">
    <property type="entry name" value="TetR_C_33"/>
    <property type="match status" value="1"/>
</dbReference>
<evidence type="ECO:0000256" key="4">
    <source>
        <dbReference type="PROSITE-ProRule" id="PRU00335"/>
    </source>
</evidence>
<protein>
    <submittedName>
        <fullName evidence="6">TetR family transcriptional regulator</fullName>
    </submittedName>
</protein>
<dbReference type="InterPro" id="IPR009057">
    <property type="entry name" value="Homeodomain-like_sf"/>
</dbReference>
<feature type="domain" description="HTH tetR-type" evidence="5">
    <location>
        <begin position="10"/>
        <end position="70"/>
    </location>
</feature>
<keyword evidence="3" id="KW-0804">Transcription</keyword>
<dbReference type="PANTHER" id="PTHR30055:SF234">
    <property type="entry name" value="HTH-TYPE TRANSCRIPTIONAL REGULATOR BETI"/>
    <property type="match status" value="1"/>
</dbReference>
<dbReference type="EMBL" id="QAOH01000004">
    <property type="protein sequence ID" value="PTQ74639.1"/>
    <property type="molecule type" value="Genomic_DNA"/>
</dbReference>